<evidence type="ECO:0000313" key="2">
    <source>
        <dbReference type="Proteomes" id="UP000235507"/>
    </source>
</evidence>
<gene>
    <name evidence="1" type="ORF">C1D09_020345</name>
</gene>
<comment type="caution">
    <text evidence="1">The sequence shown here is derived from an EMBL/GenBank/DDBJ whole genome shotgun (WGS) entry which is preliminary data.</text>
</comment>
<dbReference type="Pfam" id="PF19875">
    <property type="entry name" value="DUF6348"/>
    <property type="match status" value="1"/>
</dbReference>
<dbReference type="EMBL" id="PNOT02000231">
    <property type="protein sequence ID" value="TSE06666.1"/>
    <property type="molecule type" value="Genomic_DNA"/>
</dbReference>
<organism evidence="1 2">
    <name type="scientific">Mesorhizobium intechi</name>
    <dbReference type="NCBI Taxonomy" id="537601"/>
    <lineage>
        <taxon>Bacteria</taxon>
        <taxon>Pseudomonadati</taxon>
        <taxon>Pseudomonadota</taxon>
        <taxon>Alphaproteobacteria</taxon>
        <taxon>Hyphomicrobiales</taxon>
        <taxon>Phyllobacteriaceae</taxon>
        <taxon>Mesorhizobium</taxon>
    </lineage>
</organism>
<proteinExistence type="predicted"/>
<dbReference type="AlphaFoldDB" id="A0A8T9AQC3"/>
<dbReference type="Proteomes" id="UP000235507">
    <property type="component" value="Unassembled WGS sequence"/>
</dbReference>
<dbReference type="OrthoDB" id="9155428at2"/>
<sequence>MASHEVLDMIHGALIAHGIDAVRREQDVAIRSEQLRFDAEVFETGSDSVLLEIYIFSPLLDVQPVIESFAGIGETREQQLNQAFEKFLRGVFHVAIEGLADHVCDNMQADVEVWQRSSTSWKIWRNDARWKIYGGPVISQATTELCSLTPGYQAFYAKLEKLFTASVPPGSHFVRTFLAGLNGTLIRAEVLLDNAVWQDGQNLAAGHDWDYGDGYQAIRQVILALPIGGT</sequence>
<reference evidence="1" key="1">
    <citation type="submission" date="2019-07" db="EMBL/GenBank/DDBJ databases">
        <title>Mesorhizobum intechiensis sp. nov. isolated from nodules of Lotus tenuis growing in lowlands of the Flooding Pampa, Argentina.</title>
        <authorList>
            <person name="Estrella M.J."/>
            <person name="Torres Tejerizo G.A."/>
            <person name="Cumpa Velazquez L.M."/>
            <person name="Fontana F."/>
            <person name="Hansen L."/>
            <person name="Pistorio M."/>
            <person name="Sannazzaro A.I."/>
        </authorList>
    </citation>
    <scope>NUCLEOTIDE SEQUENCE</scope>
    <source>
        <strain evidence="1">BD68</strain>
    </source>
</reference>
<evidence type="ECO:0000313" key="1">
    <source>
        <dbReference type="EMBL" id="TSE06666.1"/>
    </source>
</evidence>
<name>A0A8T9AQC3_9HYPH</name>
<dbReference type="RefSeq" id="WP_143976004.1">
    <property type="nucleotide sequence ID" value="NZ_PNOT02000231.1"/>
</dbReference>
<keyword evidence="2" id="KW-1185">Reference proteome</keyword>
<dbReference type="InterPro" id="IPR045929">
    <property type="entry name" value="DUF6348"/>
</dbReference>
<protein>
    <submittedName>
        <fullName evidence="1">Uncharacterized protein</fullName>
    </submittedName>
</protein>
<accession>A0A8T9AQC3</accession>